<sequence>MDQSNTIHSFVAVIGDIKDSRLLENRKEVQLRLQEVLERLNENYKEEIVSRFLITLGDEFQGLLCSGKAVLDMINEIRMEMYPVRLRFGIGFGQIATDIRTEMALGADGPGYYRAREAVELLKEREKKNRPVLAELCLKMDEKLRDKELLLNTVFDLMYVVESGWTDRQREVIWDMLFHGDGQQNTAGRLDITQSTVQKTLAAGSYYTYESALRNAAKILGEIRDD</sequence>
<organism evidence="1 2">
    <name type="scientific">Candidatus Mediterraneibacter caccavium</name>
    <dbReference type="NCBI Taxonomy" id="2838661"/>
    <lineage>
        <taxon>Bacteria</taxon>
        <taxon>Bacillati</taxon>
        <taxon>Bacillota</taxon>
        <taxon>Clostridia</taxon>
        <taxon>Lachnospirales</taxon>
        <taxon>Lachnospiraceae</taxon>
        <taxon>Mediterraneibacter</taxon>
    </lineage>
</organism>
<dbReference type="Pfam" id="PF16264">
    <property type="entry name" value="SatD"/>
    <property type="match status" value="1"/>
</dbReference>
<evidence type="ECO:0000313" key="1">
    <source>
        <dbReference type="EMBL" id="HIX48694.1"/>
    </source>
</evidence>
<accession>A0A9D1VXQ5</accession>
<name>A0A9D1VXQ5_9FIRM</name>
<comment type="caution">
    <text evidence="1">The sequence shown here is derived from an EMBL/GenBank/DDBJ whole genome shotgun (WGS) entry which is preliminary data.</text>
</comment>
<dbReference type="AlphaFoldDB" id="A0A9D1VXQ5"/>
<reference evidence="1" key="1">
    <citation type="journal article" date="2021" name="PeerJ">
        <title>Extensive microbial diversity within the chicken gut microbiome revealed by metagenomics and culture.</title>
        <authorList>
            <person name="Gilroy R."/>
            <person name="Ravi A."/>
            <person name="Getino M."/>
            <person name="Pursley I."/>
            <person name="Horton D.L."/>
            <person name="Alikhan N.F."/>
            <person name="Baker D."/>
            <person name="Gharbi K."/>
            <person name="Hall N."/>
            <person name="Watson M."/>
            <person name="Adriaenssens E.M."/>
            <person name="Foster-Nyarko E."/>
            <person name="Jarju S."/>
            <person name="Secka A."/>
            <person name="Antonio M."/>
            <person name="Oren A."/>
            <person name="Chaudhuri R.R."/>
            <person name="La Ragione R."/>
            <person name="Hildebrand F."/>
            <person name="Pallen M.J."/>
        </authorList>
    </citation>
    <scope>NUCLEOTIDE SEQUENCE</scope>
    <source>
        <strain evidence="1">ChiSjej5B23-15282</strain>
    </source>
</reference>
<dbReference type="InterPro" id="IPR032580">
    <property type="entry name" value="SatD"/>
</dbReference>
<reference evidence="1" key="2">
    <citation type="submission" date="2021-04" db="EMBL/GenBank/DDBJ databases">
        <authorList>
            <person name="Gilroy R."/>
        </authorList>
    </citation>
    <scope>NUCLEOTIDE SEQUENCE</scope>
    <source>
        <strain evidence="1">ChiSjej5B23-15282</strain>
    </source>
</reference>
<dbReference type="EMBL" id="DXFA01000118">
    <property type="protein sequence ID" value="HIX48694.1"/>
    <property type="molecule type" value="Genomic_DNA"/>
</dbReference>
<proteinExistence type="predicted"/>
<evidence type="ECO:0000313" key="2">
    <source>
        <dbReference type="Proteomes" id="UP000824243"/>
    </source>
</evidence>
<dbReference type="Proteomes" id="UP000824243">
    <property type="component" value="Unassembled WGS sequence"/>
</dbReference>
<gene>
    <name evidence="1" type="ORF">H9981_06750</name>
</gene>
<protein>
    <submittedName>
        <fullName evidence="1">SatD family protein</fullName>
    </submittedName>
</protein>